<evidence type="ECO:0000313" key="1">
    <source>
        <dbReference type="EMBL" id="AJW71600.1"/>
    </source>
</evidence>
<dbReference type="EMBL" id="CP011070">
    <property type="protein sequence ID" value="AJW71600.1"/>
    <property type="molecule type" value="Genomic_DNA"/>
</dbReference>
<dbReference type="OrthoDB" id="9514at2157"/>
<dbReference type="KEGG" id="nin:NADRNF5_1924"/>
<sequence length="103" mass="11571">MSNSFDKEKVVDCMFDPVTSSILADLEDGPKECSFLAQKSSISENDVLDRLSYLIEHEFIFKNLNDGKYFLSANSEKLNGIIENGDNFDATISGLEKMDSYLN</sequence>
<protein>
    <recommendedName>
        <fullName evidence="3">ArnR1-like winged helix-turn-helix domain-containing protein</fullName>
    </recommendedName>
</protein>
<dbReference type="SUPFAM" id="SSF46785">
    <property type="entry name" value="Winged helix' DNA-binding domain"/>
    <property type="match status" value="1"/>
</dbReference>
<keyword evidence="2" id="KW-1185">Reference proteome</keyword>
<evidence type="ECO:0000313" key="2">
    <source>
        <dbReference type="Proteomes" id="UP000032408"/>
    </source>
</evidence>
<accession>A0A0D5C5G6</accession>
<dbReference type="HOGENOM" id="CLU_175993_0_0_2"/>
<name>A0A0D5C5G6_9ARCH</name>
<dbReference type="GeneID" id="24821080"/>
<dbReference type="InterPro" id="IPR036390">
    <property type="entry name" value="WH_DNA-bd_sf"/>
</dbReference>
<reference evidence="1 2" key="2">
    <citation type="journal article" date="2016" name="ISME J.">
        <title>Physiological and genomic characterization of two novel marine thaumarchaeal strains indicates niche differentiation.</title>
        <authorList>
            <person name="Bayer B."/>
            <person name="Vojvoda J."/>
            <person name="Offre P."/>
            <person name="Alves R.J."/>
            <person name="Elisabeth N.H."/>
            <person name="Garcia J.A."/>
            <person name="Volland J.M."/>
            <person name="Srivastava A."/>
            <person name="Schleper C."/>
            <person name="Herndl G.J."/>
        </authorList>
    </citation>
    <scope>NUCLEOTIDE SEQUENCE [LARGE SCALE GENOMIC DNA]</scope>
    <source>
        <strain evidence="1 2">NF5</strain>
    </source>
</reference>
<gene>
    <name evidence="1" type="ORF">NADRNF5_1924</name>
</gene>
<dbReference type="Proteomes" id="UP000032408">
    <property type="component" value="Chromosome"/>
</dbReference>
<proteinExistence type="predicted"/>
<reference evidence="2" key="1">
    <citation type="submission" date="2015-03" db="EMBL/GenBank/DDBJ databases">
        <title>Characterization of two novel Thaumarchaeota isolated from the Northern Adriatic Sea.</title>
        <authorList>
            <person name="Bayer B."/>
            <person name="Vojvoda J."/>
            <person name="Offre P."/>
            <person name="Srivastava A."/>
            <person name="Elisabeth N."/>
            <person name="Garcia J.A.L."/>
            <person name="Schleper C."/>
            <person name="Herndl G.J."/>
        </authorList>
    </citation>
    <scope>NUCLEOTIDE SEQUENCE [LARGE SCALE GENOMIC DNA]</scope>
    <source>
        <strain evidence="2">NF5</strain>
    </source>
</reference>
<evidence type="ECO:0008006" key="3">
    <source>
        <dbReference type="Google" id="ProtNLM"/>
    </source>
</evidence>
<dbReference type="AlphaFoldDB" id="A0A0D5C5G6"/>
<dbReference type="RefSeq" id="WP_048117739.1">
    <property type="nucleotide sequence ID" value="NZ_CP011070.1"/>
</dbReference>
<organism evidence="1 2">
    <name type="scientific">Nitrosopumilus adriaticus</name>
    <dbReference type="NCBI Taxonomy" id="1580092"/>
    <lineage>
        <taxon>Archaea</taxon>
        <taxon>Nitrososphaerota</taxon>
        <taxon>Nitrososphaeria</taxon>
        <taxon>Nitrosopumilales</taxon>
        <taxon>Nitrosopumilaceae</taxon>
        <taxon>Nitrosopumilus</taxon>
    </lineage>
</organism>